<dbReference type="EnsemblMetazoa" id="XM_031924473">
    <property type="protein sequence ID" value="XP_031780333"/>
    <property type="gene ID" value="LOC100679073"/>
</dbReference>
<evidence type="ECO:0000313" key="3">
    <source>
        <dbReference type="Proteomes" id="UP000002358"/>
    </source>
</evidence>
<evidence type="ECO:0000313" key="2">
    <source>
        <dbReference type="EnsemblMetazoa" id="XP_031780333"/>
    </source>
</evidence>
<name>A0A7M7T7L5_NASVI</name>
<protein>
    <submittedName>
        <fullName evidence="2">Uncharacterized protein</fullName>
    </submittedName>
</protein>
<organism evidence="2 3">
    <name type="scientific">Nasonia vitripennis</name>
    <name type="common">Parasitic wasp</name>
    <dbReference type="NCBI Taxonomy" id="7425"/>
    <lineage>
        <taxon>Eukaryota</taxon>
        <taxon>Metazoa</taxon>
        <taxon>Ecdysozoa</taxon>
        <taxon>Arthropoda</taxon>
        <taxon>Hexapoda</taxon>
        <taxon>Insecta</taxon>
        <taxon>Pterygota</taxon>
        <taxon>Neoptera</taxon>
        <taxon>Endopterygota</taxon>
        <taxon>Hymenoptera</taxon>
        <taxon>Apocrita</taxon>
        <taxon>Proctotrupomorpha</taxon>
        <taxon>Chalcidoidea</taxon>
        <taxon>Pteromalidae</taxon>
        <taxon>Pteromalinae</taxon>
        <taxon>Nasonia</taxon>
    </lineage>
</organism>
<sequence>MFKEPSSVASSGSRKGDEVELVSRFLAPLCARDETARNLALAAARNTVEGWLGGVGSPNNNCWDSFTSDLESDKVASSKFTVSRCGITNGNANNYQGQQQSSFEGFFPQSVSEGAATIFSRKPSFDANLTPEKYPSGSFDCVDGGKEASAATNLEYNGSSNGTPSHESRLLSYRLKDAETRFGSSSESDRRFFASNEGLNEEAESKQRNGSSRHYTRIKSGRQKQFDEDDELDADTRVYGKSPKFDDDFGNPEFRNRHGRFNEDTSAQYLGSSLEADRVVFNTLDGFLNESKSSSPPERKLSIGQIKRPLSQDEEVPWKSGRVLESPAEVVTPGDVGRMLNLGNALDGPRQAQANKYLSLVSLHLPVILRLSVNCPFQNVRIKCAEIIQMIKDRGLPVPEPSFDGPSAFVPVSELPDLNNLDEKVSSKESSSPASPATVSPRLSLFCTWKFGCLSAHRVYTTRYRA</sequence>
<dbReference type="GeneID" id="100679073"/>
<dbReference type="OrthoDB" id="337464at2759"/>
<dbReference type="AlphaFoldDB" id="A0A7M7T7L5"/>
<dbReference type="RefSeq" id="XP_031780333.1">
    <property type="nucleotide sequence ID" value="XM_031924473.2"/>
</dbReference>
<keyword evidence="3" id="KW-1185">Reference proteome</keyword>
<accession>A0A7M7T7L5</accession>
<evidence type="ECO:0000256" key="1">
    <source>
        <dbReference type="SAM" id="MobiDB-lite"/>
    </source>
</evidence>
<feature type="region of interest" description="Disordered" evidence="1">
    <location>
        <begin position="186"/>
        <end position="259"/>
    </location>
</feature>
<dbReference type="Proteomes" id="UP000002358">
    <property type="component" value="Chromosome 2"/>
</dbReference>
<proteinExistence type="predicted"/>
<reference evidence="2" key="1">
    <citation type="submission" date="2021-01" db="UniProtKB">
        <authorList>
            <consortium name="EnsemblMetazoa"/>
        </authorList>
    </citation>
    <scope>IDENTIFICATION</scope>
</reference>
<feature type="compositionally biased region" description="Basic and acidic residues" evidence="1">
    <location>
        <begin position="234"/>
        <end position="247"/>
    </location>
</feature>
<dbReference type="InParanoid" id="A0A7M7T7L5"/>